<dbReference type="OrthoDB" id="200924at2759"/>
<feature type="active site" description="Phosphocysteine intermediate" evidence="11">
    <location>
        <position position="126"/>
    </location>
</feature>
<dbReference type="CDD" id="cd07895">
    <property type="entry name" value="Adenylation_mRNA_capping"/>
    <property type="match status" value="1"/>
</dbReference>
<reference evidence="16 17" key="1">
    <citation type="journal article" date="2012" name="Genome Biol.">
        <title>The genome of the polar eukaryotic microalga coccomyxa subellipsoidea reveals traits of cold adaptation.</title>
        <authorList>
            <person name="Blanc G."/>
            <person name="Agarkova I."/>
            <person name="Grimwood J."/>
            <person name="Kuo A."/>
            <person name="Brueggeman A."/>
            <person name="Dunigan D."/>
            <person name="Gurnon J."/>
            <person name="Ladunga I."/>
            <person name="Lindquist E."/>
            <person name="Lucas S."/>
            <person name="Pangilinan J."/>
            <person name="Proschold T."/>
            <person name="Salamov A."/>
            <person name="Schmutz J."/>
            <person name="Weeks D."/>
            <person name="Yamada T."/>
            <person name="Claverie J.M."/>
            <person name="Grigoriev I."/>
            <person name="Van Etten J."/>
            <person name="Lomsadze A."/>
            <person name="Borodovsky M."/>
        </authorList>
    </citation>
    <scope>NUCLEOTIDE SEQUENCE [LARGE SCALE GENOMIC DNA]</scope>
    <source>
        <strain evidence="16 17">C-169</strain>
    </source>
</reference>
<comment type="catalytic activity">
    <reaction evidence="10">
        <text>a 5'-end diphospho-ribonucleoside in mRNA + GTP + H(+) = a 5'-end (5'-triphosphoguanosine)-ribonucleoside in mRNA + diphosphate</text>
        <dbReference type="Rhea" id="RHEA:67012"/>
        <dbReference type="Rhea" id="RHEA-COMP:17165"/>
        <dbReference type="Rhea" id="RHEA-COMP:17166"/>
        <dbReference type="ChEBI" id="CHEBI:15378"/>
        <dbReference type="ChEBI" id="CHEBI:33019"/>
        <dbReference type="ChEBI" id="CHEBI:37565"/>
        <dbReference type="ChEBI" id="CHEBI:167616"/>
        <dbReference type="ChEBI" id="CHEBI:167617"/>
        <dbReference type="EC" id="2.7.7.50"/>
    </reaction>
    <physiologicalReaction direction="left-to-right" evidence="10">
        <dbReference type="Rhea" id="RHEA:67013"/>
    </physiologicalReaction>
</comment>
<evidence type="ECO:0000256" key="10">
    <source>
        <dbReference type="ARBA" id="ARBA00044624"/>
    </source>
</evidence>
<proteinExistence type="predicted"/>
<dbReference type="GO" id="GO:0005524">
    <property type="term" value="F:ATP binding"/>
    <property type="evidence" value="ECO:0007669"/>
    <property type="project" value="InterPro"/>
</dbReference>
<dbReference type="SUPFAM" id="SSF50249">
    <property type="entry name" value="Nucleic acid-binding proteins"/>
    <property type="match status" value="1"/>
</dbReference>
<comment type="caution">
    <text evidence="16">The sequence shown here is derived from an EMBL/GenBank/DDBJ whole genome shotgun (WGS) entry which is preliminary data.</text>
</comment>
<dbReference type="Pfam" id="PF03919">
    <property type="entry name" value="mRNA_cap_C"/>
    <property type="match status" value="1"/>
</dbReference>
<keyword evidence="3" id="KW-0507">mRNA processing</keyword>
<protein>
    <recommendedName>
        <fullName evidence="2">mRNA guanylyltransferase</fullName>
        <ecNumber evidence="2">2.7.7.50</ecNumber>
    </recommendedName>
</protein>
<dbReference type="SUPFAM" id="SSF52799">
    <property type="entry name" value="(Phosphotyrosine protein) phosphatases II"/>
    <property type="match status" value="1"/>
</dbReference>
<dbReference type="RefSeq" id="XP_005651936.1">
    <property type="nucleotide sequence ID" value="XM_005651879.1"/>
</dbReference>
<feature type="domain" description="mRNA capping enzyme adenylation" evidence="14">
    <location>
        <begin position="228"/>
        <end position="429"/>
    </location>
</feature>
<accession>I0Z9S3</accession>
<dbReference type="InterPro" id="IPR017074">
    <property type="entry name" value="mRNA_cap_enz_bifunc"/>
</dbReference>
<dbReference type="KEGG" id="csl:COCSUDRAFT_34803"/>
<keyword evidence="8 13" id="KW-0342">GTP-binding</keyword>
<evidence type="ECO:0000256" key="12">
    <source>
        <dbReference type="PIRSR" id="PIRSR036958-2"/>
    </source>
</evidence>
<feature type="binding site" evidence="13">
    <location>
        <begin position="427"/>
        <end position="429"/>
    </location>
    <ligand>
        <name>GTP</name>
        <dbReference type="ChEBI" id="CHEBI:37565"/>
    </ligand>
</feature>
<dbReference type="InterPro" id="IPR001339">
    <property type="entry name" value="mRNA_cap_enzyme_adenylation"/>
</dbReference>
<dbReference type="EMBL" id="AGSI01000001">
    <property type="protein sequence ID" value="EIE27392.1"/>
    <property type="molecule type" value="Genomic_DNA"/>
</dbReference>
<evidence type="ECO:0000256" key="11">
    <source>
        <dbReference type="PIRSR" id="PIRSR036958-1"/>
    </source>
</evidence>
<dbReference type="GO" id="GO:0004484">
    <property type="term" value="F:mRNA guanylyltransferase activity"/>
    <property type="evidence" value="ECO:0007669"/>
    <property type="project" value="UniProtKB-EC"/>
</dbReference>
<dbReference type="PIRSF" id="PIRSF036958">
    <property type="entry name" value="mRNA_capping_HCE"/>
    <property type="match status" value="1"/>
</dbReference>
<dbReference type="AlphaFoldDB" id="I0Z9S3"/>
<feature type="binding site" evidence="13">
    <location>
        <begin position="480"/>
        <end position="485"/>
    </location>
    <ligand>
        <name>GTP</name>
        <dbReference type="ChEBI" id="CHEBI:37565"/>
    </ligand>
</feature>
<comment type="subcellular location">
    <subcellularLocation>
        <location evidence="1">Nucleus</location>
    </subcellularLocation>
</comment>
<name>I0Z9S3_COCSC</name>
<keyword evidence="7" id="KW-0506">mRNA capping</keyword>
<dbReference type="PROSITE" id="PS00383">
    <property type="entry name" value="TYR_PHOSPHATASE_1"/>
    <property type="match status" value="1"/>
</dbReference>
<evidence type="ECO:0000259" key="14">
    <source>
        <dbReference type="Pfam" id="PF01331"/>
    </source>
</evidence>
<evidence type="ECO:0000256" key="2">
    <source>
        <dbReference type="ARBA" id="ARBA00012475"/>
    </source>
</evidence>
<keyword evidence="5" id="KW-0548">Nucleotidyltransferase</keyword>
<keyword evidence="9" id="KW-0539">Nucleus</keyword>
<dbReference type="GO" id="GO:0005525">
    <property type="term" value="F:GTP binding"/>
    <property type="evidence" value="ECO:0007669"/>
    <property type="project" value="UniProtKB-KW"/>
</dbReference>
<evidence type="ECO:0000313" key="17">
    <source>
        <dbReference type="Proteomes" id="UP000007264"/>
    </source>
</evidence>
<feature type="domain" description="mRNA capping enzyme C-terminal" evidence="15">
    <location>
        <begin position="458"/>
        <end position="510"/>
    </location>
</feature>
<evidence type="ECO:0000313" key="16">
    <source>
        <dbReference type="EMBL" id="EIE27392.1"/>
    </source>
</evidence>
<dbReference type="Pfam" id="PF01331">
    <property type="entry name" value="mRNA_cap_enzyme"/>
    <property type="match status" value="1"/>
</dbReference>
<evidence type="ECO:0000256" key="9">
    <source>
        <dbReference type="ARBA" id="ARBA00023242"/>
    </source>
</evidence>
<dbReference type="Gene3D" id="3.90.190.10">
    <property type="entry name" value="Protein tyrosine phosphatase superfamily"/>
    <property type="match status" value="1"/>
</dbReference>
<feature type="binding site" evidence="13">
    <location>
        <begin position="301"/>
        <end position="303"/>
    </location>
    <ligand>
        <name>GTP</name>
        <dbReference type="ChEBI" id="CHEBI:37565"/>
    </ligand>
</feature>
<evidence type="ECO:0000256" key="4">
    <source>
        <dbReference type="ARBA" id="ARBA00022679"/>
    </source>
</evidence>
<dbReference type="PANTHER" id="PTHR10367">
    <property type="entry name" value="MRNA-CAPPING ENZYME"/>
    <property type="match status" value="1"/>
</dbReference>
<dbReference type="InterPro" id="IPR016130">
    <property type="entry name" value="Tyr_Pase_AS"/>
</dbReference>
<organism evidence="16 17">
    <name type="scientific">Coccomyxa subellipsoidea (strain C-169)</name>
    <name type="common">Green microalga</name>
    <dbReference type="NCBI Taxonomy" id="574566"/>
    <lineage>
        <taxon>Eukaryota</taxon>
        <taxon>Viridiplantae</taxon>
        <taxon>Chlorophyta</taxon>
        <taxon>core chlorophytes</taxon>
        <taxon>Trebouxiophyceae</taxon>
        <taxon>Trebouxiophyceae incertae sedis</taxon>
        <taxon>Coccomyxaceae</taxon>
        <taxon>Coccomyxa</taxon>
        <taxon>Coccomyxa subellipsoidea</taxon>
    </lineage>
</organism>
<keyword evidence="4" id="KW-0808">Transferase</keyword>
<evidence type="ECO:0000256" key="8">
    <source>
        <dbReference type="ARBA" id="ARBA00023134"/>
    </source>
</evidence>
<dbReference type="Gene3D" id="3.30.470.30">
    <property type="entry name" value="DNA ligase/mRNA capping enzyme"/>
    <property type="match status" value="1"/>
</dbReference>
<dbReference type="InterPro" id="IPR029021">
    <property type="entry name" value="Prot-tyrosine_phosphatase-like"/>
</dbReference>
<dbReference type="PANTHER" id="PTHR10367:SF17">
    <property type="entry name" value="MRNA-CAPPING ENZYME"/>
    <property type="match status" value="1"/>
</dbReference>
<evidence type="ECO:0000256" key="5">
    <source>
        <dbReference type="ARBA" id="ARBA00022695"/>
    </source>
</evidence>
<dbReference type="GeneID" id="17045407"/>
<gene>
    <name evidence="16" type="ORF">COCSUDRAFT_34803</name>
</gene>
<dbReference type="eggNOG" id="KOG2386">
    <property type="taxonomic scope" value="Eukaryota"/>
</dbReference>
<dbReference type="InterPro" id="IPR013846">
    <property type="entry name" value="mRNA_cap_enzyme_C"/>
</dbReference>
<dbReference type="GO" id="GO:0005634">
    <property type="term" value="C:nucleus"/>
    <property type="evidence" value="ECO:0007669"/>
    <property type="project" value="UniProtKB-SubCell"/>
</dbReference>
<dbReference type="InterPro" id="IPR051029">
    <property type="entry name" value="mRNA_Capping_Enz/RNA_Phosphat"/>
</dbReference>
<evidence type="ECO:0000259" key="15">
    <source>
        <dbReference type="Pfam" id="PF03919"/>
    </source>
</evidence>
<feature type="binding site" evidence="13">
    <location>
        <position position="255"/>
    </location>
    <ligand>
        <name>GTP</name>
        <dbReference type="ChEBI" id="CHEBI:37565"/>
    </ligand>
</feature>
<evidence type="ECO:0000256" key="1">
    <source>
        <dbReference type="ARBA" id="ARBA00004123"/>
    </source>
</evidence>
<dbReference type="SUPFAM" id="SSF56091">
    <property type="entry name" value="DNA ligase/mRNA capping enzyme, catalytic domain"/>
    <property type="match status" value="1"/>
</dbReference>
<dbReference type="Gene3D" id="2.40.50.140">
    <property type="entry name" value="Nucleic acid-binding proteins"/>
    <property type="match status" value="1"/>
</dbReference>
<evidence type="ECO:0000256" key="3">
    <source>
        <dbReference type="ARBA" id="ARBA00022664"/>
    </source>
</evidence>
<sequence length="530" mass="61324">MPPGLELPSGWIDCPPMGHRITPLMVVPVPLGHRFSRVLSDEEHFSPVKLMEQLHAKGVEVGLLIDLTNTWRYYERDEIDALGVEHLKVCTPGNPFVPEPEAVNTFVWELMSYYHRANARWAVLHCTHGFNRTGSSGCQHLVRSMSVERALRIFAEHRPPGIYKEDYIRELYKYNHEPLPSGFQAPKLPAWKPEEPDSPKADHILDSALVHGIEHEVPAAQLRFPGGQPVSLDRANLGKLREKRYWVTWKADGTRYMLLLCKWGVYLIDRSFNVRRVQMRFPVQLVGKDGQLQAHHMTLLDGEMLVDEDIAAGTQTRRFLAYDLIALHGKSLSNLPSKERWARMEEKVMRPRRKERDGIRDPKIPYPVRYDYGSELFSVRRKEFWPLSRMSTLLDQFIPSLPHEADGLIFQGYDEEYVAGTDFNLLKWKFAHLNSVDFRLRSTAAGARVVFDEGMDVTRLENCIVECSWDGEEGVWRYMRVRSDKDTPNAYHVYEKVMQSIHDNITEEDLQEEIKIYFAGHRAADESPFL</sequence>
<feature type="binding site" evidence="13">
    <location>
        <position position="270"/>
    </location>
    <ligand>
        <name>GTP</name>
        <dbReference type="ChEBI" id="CHEBI:37565"/>
    </ligand>
</feature>
<evidence type="ECO:0000256" key="13">
    <source>
        <dbReference type="PIRSR" id="PIRSR036958-3"/>
    </source>
</evidence>
<dbReference type="Proteomes" id="UP000007264">
    <property type="component" value="Unassembled WGS sequence"/>
</dbReference>
<dbReference type="GO" id="GO:0006370">
    <property type="term" value="P:7-methylguanosine mRNA capping"/>
    <property type="evidence" value="ECO:0007669"/>
    <property type="project" value="UniProtKB-KW"/>
</dbReference>
<feature type="active site" description="N6-GMP-lysine intermediate" evidence="12">
    <location>
        <position position="250"/>
    </location>
</feature>
<evidence type="ECO:0000256" key="7">
    <source>
        <dbReference type="ARBA" id="ARBA00023042"/>
    </source>
</evidence>
<keyword evidence="6 13" id="KW-0547">Nucleotide-binding</keyword>
<dbReference type="InterPro" id="IPR012340">
    <property type="entry name" value="NA-bd_OB-fold"/>
</dbReference>
<keyword evidence="17" id="KW-1185">Reference proteome</keyword>
<dbReference type="GO" id="GO:0140818">
    <property type="term" value="F:mRNA 5'-triphosphate monophosphatase activity"/>
    <property type="evidence" value="ECO:0007669"/>
    <property type="project" value="InterPro"/>
</dbReference>
<dbReference type="EC" id="2.7.7.50" evidence="2"/>
<dbReference type="STRING" id="574566.I0Z9S3"/>
<evidence type="ECO:0000256" key="6">
    <source>
        <dbReference type="ARBA" id="ARBA00022741"/>
    </source>
</evidence>